<comment type="caution">
    <text evidence="1">The sequence shown here is derived from an EMBL/GenBank/DDBJ whole genome shotgun (WGS) entry which is preliminary data.</text>
</comment>
<reference evidence="1" key="1">
    <citation type="journal article" date="2021" name="PeerJ">
        <title>Extensive microbial diversity within the chicken gut microbiome revealed by metagenomics and culture.</title>
        <authorList>
            <person name="Gilroy R."/>
            <person name="Ravi A."/>
            <person name="Getino M."/>
            <person name="Pursley I."/>
            <person name="Horton D.L."/>
            <person name="Alikhan N.F."/>
            <person name="Baker D."/>
            <person name="Gharbi K."/>
            <person name="Hall N."/>
            <person name="Watson M."/>
            <person name="Adriaenssens E.M."/>
            <person name="Foster-Nyarko E."/>
            <person name="Jarju S."/>
            <person name="Secka A."/>
            <person name="Antonio M."/>
            <person name="Oren A."/>
            <person name="Chaudhuri R.R."/>
            <person name="La Ragione R."/>
            <person name="Hildebrand F."/>
            <person name="Pallen M.J."/>
        </authorList>
    </citation>
    <scope>NUCLEOTIDE SEQUENCE</scope>
    <source>
        <strain evidence="1">ChiSjej1B19-5720</strain>
    </source>
</reference>
<gene>
    <name evidence="1" type="ORF">IAA06_15010</name>
</gene>
<reference evidence="1" key="2">
    <citation type="submission" date="2021-04" db="EMBL/GenBank/DDBJ databases">
        <authorList>
            <person name="Gilroy R."/>
        </authorList>
    </citation>
    <scope>NUCLEOTIDE SEQUENCE</scope>
    <source>
        <strain evidence="1">ChiSjej1B19-5720</strain>
    </source>
</reference>
<sequence length="95" mass="10576">QPRRITCCASDRCSAAEAGQTKSSKPREACPSIRSGFSAGCSGWKIRNCMGWAEWRGGKGGDKSRHIHRLFKVFKKIEIYADGNMEGIVVQWREG</sequence>
<dbReference type="EMBL" id="DWYZ01000286">
    <property type="protein sequence ID" value="HJB30082.1"/>
    <property type="molecule type" value="Genomic_DNA"/>
</dbReference>
<accession>A0A9D2LVH1</accession>
<dbReference type="Proteomes" id="UP000823842">
    <property type="component" value="Unassembled WGS sequence"/>
</dbReference>
<protein>
    <submittedName>
        <fullName evidence="1">Uncharacterized protein</fullName>
    </submittedName>
</protein>
<feature type="non-terminal residue" evidence="1">
    <location>
        <position position="1"/>
    </location>
</feature>
<name>A0A9D2LVH1_9FIRM</name>
<organism evidence="1 2">
    <name type="scientific">Candidatus Blautia faecavium</name>
    <dbReference type="NCBI Taxonomy" id="2838487"/>
    <lineage>
        <taxon>Bacteria</taxon>
        <taxon>Bacillati</taxon>
        <taxon>Bacillota</taxon>
        <taxon>Clostridia</taxon>
        <taxon>Lachnospirales</taxon>
        <taxon>Lachnospiraceae</taxon>
        <taxon>Blautia</taxon>
    </lineage>
</organism>
<evidence type="ECO:0000313" key="2">
    <source>
        <dbReference type="Proteomes" id="UP000823842"/>
    </source>
</evidence>
<proteinExistence type="predicted"/>
<evidence type="ECO:0000313" key="1">
    <source>
        <dbReference type="EMBL" id="HJB30082.1"/>
    </source>
</evidence>
<dbReference type="AlphaFoldDB" id="A0A9D2LVH1"/>